<organism evidence="2 3">
    <name type="scientific">Pisum sativum</name>
    <name type="common">Garden pea</name>
    <name type="synonym">Lathyrus oleraceus</name>
    <dbReference type="NCBI Taxonomy" id="3888"/>
    <lineage>
        <taxon>Eukaryota</taxon>
        <taxon>Viridiplantae</taxon>
        <taxon>Streptophyta</taxon>
        <taxon>Embryophyta</taxon>
        <taxon>Tracheophyta</taxon>
        <taxon>Spermatophyta</taxon>
        <taxon>Magnoliopsida</taxon>
        <taxon>eudicotyledons</taxon>
        <taxon>Gunneridae</taxon>
        <taxon>Pentapetalae</taxon>
        <taxon>rosids</taxon>
        <taxon>fabids</taxon>
        <taxon>Fabales</taxon>
        <taxon>Fabaceae</taxon>
        <taxon>Papilionoideae</taxon>
        <taxon>50 kb inversion clade</taxon>
        <taxon>NPAAA clade</taxon>
        <taxon>Hologalegina</taxon>
        <taxon>IRL clade</taxon>
        <taxon>Fabeae</taxon>
        <taxon>Lathyrus</taxon>
    </lineage>
</organism>
<feature type="region of interest" description="Disordered" evidence="1">
    <location>
        <begin position="186"/>
        <end position="228"/>
    </location>
</feature>
<keyword evidence="3" id="KW-1185">Reference proteome</keyword>
<comment type="caution">
    <text evidence="2">The sequence shown here is derived from an EMBL/GenBank/DDBJ whole genome shotgun (WGS) entry which is preliminary data.</text>
</comment>
<dbReference type="AlphaFoldDB" id="A0A9D5A544"/>
<evidence type="ECO:0000256" key="1">
    <source>
        <dbReference type="SAM" id="MobiDB-lite"/>
    </source>
</evidence>
<accession>A0A9D5A544</accession>
<dbReference type="Proteomes" id="UP001058974">
    <property type="component" value="Chromosome 6"/>
</dbReference>
<proteinExistence type="predicted"/>
<reference evidence="2 3" key="1">
    <citation type="journal article" date="2022" name="Nat. Genet.">
        <title>Improved pea reference genome and pan-genome highlight genomic features and evolutionary characteristics.</title>
        <authorList>
            <person name="Yang T."/>
            <person name="Liu R."/>
            <person name="Luo Y."/>
            <person name="Hu S."/>
            <person name="Wang D."/>
            <person name="Wang C."/>
            <person name="Pandey M.K."/>
            <person name="Ge S."/>
            <person name="Xu Q."/>
            <person name="Li N."/>
            <person name="Li G."/>
            <person name="Huang Y."/>
            <person name="Saxena R.K."/>
            <person name="Ji Y."/>
            <person name="Li M."/>
            <person name="Yan X."/>
            <person name="He Y."/>
            <person name="Liu Y."/>
            <person name="Wang X."/>
            <person name="Xiang C."/>
            <person name="Varshney R.K."/>
            <person name="Ding H."/>
            <person name="Gao S."/>
            <person name="Zong X."/>
        </authorList>
    </citation>
    <scope>NUCLEOTIDE SEQUENCE [LARGE SCALE GENOMIC DNA]</scope>
    <source>
        <strain evidence="2 3">cv. Zhongwan 6</strain>
    </source>
</reference>
<dbReference type="PANTHER" id="PTHR10775:SF193">
    <property type="entry name" value="DUF4216 DOMAIN-CONTAINING PROTEIN"/>
    <property type="match status" value="1"/>
</dbReference>
<evidence type="ECO:0000313" key="3">
    <source>
        <dbReference type="Proteomes" id="UP001058974"/>
    </source>
</evidence>
<protein>
    <submittedName>
        <fullName evidence="2">Uncharacterized protein</fullName>
    </submittedName>
</protein>
<feature type="compositionally biased region" description="Basic and acidic residues" evidence="1">
    <location>
        <begin position="205"/>
        <end position="228"/>
    </location>
</feature>
<sequence>MHTSSSQSHMEYDEQFNLIDEMVGDAFGVNVTFDEPEDFDVEEEAQRFYQFLKEMNMSLFEGSSNLKSSMCVRLLASKSNWNVPNQCLEFFAKMMLDVTPTKDNLLTSFYDAKRLVSKLSLKVRKIYCCISDCMLFYDNEFDTSDGALLECKLYKSPRYKVRSKAINLFHMFHTIPSPYMHLRGPCTSPTTHIPAHEEDNEGKDEEDHGDDHEGHNEDDNEGHDRAAHLSEYQMIDGRCYIRPSGNS</sequence>
<dbReference type="EMBL" id="JAMSHJ010000006">
    <property type="protein sequence ID" value="KAI5395526.1"/>
    <property type="molecule type" value="Genomic_DNA"/>
</dbReference>
<gene>
    <name evidence="2" type="ORF">KIW84_061905</name>
</gene>
<dbReference type="Gramene" id="Psat06G0190500-T1">
    <property type="protein sequence ID" value="KAI5395526.1"/>
    <property type="gene ID" value="KIW84_061905"/>
</dbReference>
<dbReference type="PANTHER" id="PTHR10775">
    <property type="entry name" value="OS08G0208400 PROTEIN"/>
    <property type="match status" value="1"/>
</dbReference>
<evidence type="ECO:0000313" key="2">
    <source>
        <dbReference type="EMBL" id="KAI5395526.1"/>
    </source>
</evidence>
<name>A0A9D5A544_PEA</name>